<evidence type="ECO:0000256" key="1">
    <source>
        <dbReference type="SAM" id="Phobius"/>
    </source>
</evidence>
<dbReference type="GO" id="GO:0016757">
    <property type="term" value="F:glycosyltransferase activity"/>
    <property type="evidence" value="ECO:0007669"/>
    <property type="project" value="InterPro"/>
</dbReference>
<dbReference type="SUPFAM" id="SSF53756">
    <property type="entry name" value="UDP-Glycosyltransferase/glycogen phosphorylase"/>
    <property type="match status" value="1"/>
</dbReference>
<dbReference type="STRING" id="583345.Mmol_1787"/>
<dbReference type="KEGG" id="mmb:Mmol_1787"/>
<name>C6WXP2_METML</name>
<dbReference type="Pfam" id="PF13439">
    <property type="entry name" value="Glyco_transf_4"/>
    <property type="match status" value="1"/>
</dbReference>
<feature type="domain" description="Glycosyltransferase subfamily 4-like N-terminal" evidence="3">
    <location>
        <begin position="81"/>
        <end position="189"/>
    </location>
</feature>
<gene>
    <name evidence="4" type="ordered locus">Mmol_1787</name>
</gene>
<dbReference type="Proteomes" id="UP000002742">
    <property type="component" value="Chromosome"/>
</dbReference>
<dbReference type="PANTHER" id="PTHR12526:SF630">
    <property type="entry name" value="GLYCOSYLTRANSFERASE"/>
    <property type="match status" value="1"/>
</dbReference>
<feature type="transmembrane region" description="Helical" evidence="1">
    <location>
        <begin position="70"/>
        <end position="88"/>
    </location>
</feature>
<dbReference type="InterPro" id="IPR028098">
    <property type="entry name" value="Glyco_trans_4-like_N"/>
</dbReference>
<dbReference type="CAZy" id="GT4">
    <property type="family name" value="Glycosyltransferase Family 4"/>
</dbReference>
<dbReference type="OrthoDB" id="8555507at2"/>
<dbReference type="AlphaFoldDB" id="C6WXP2"/>
<organism evidence="4 5">
    <name type="scientific">Methylotenera mobilis (strain JLW8 / ATCC BAA-1282 / DSM 17540)</name>
    <dbReference type="NCBI Taxonomy" id="583345"/>
    <lineage>
        <taxon>Bacteria</taxon>
        <taxon>Pseudomonadati</taxon>
        <taxon>Pseudomonadota</taxon>
        <taxon>Betaproteobacteria</taxon>
        <taxon>Nitrosomonadales</taxon>
        <taxon>Methylophilaceae</taxon>
        <taxon>Methylotenera</taxon>
    </lineage>
</organism>
<dbReference type="eggNOG" id="COG0438">
    <property type="taxonomic scope" value="Bacteria"/>
</dbReference>
<dbReference type="InterPro" id="IPR001296">
    <property type="entry name" value="Glyco_trans_1"/>
</dbReference>
<dbReference type="EMBL" id="CP001672">
    <property type="protein sequence ID" value="ACT48691.1"/>
    <property type="molecule type" value="Genomic_DNA"/>
</dbReference>
<protein>
    <submittedName>
        <fullName evidence="4">Glycosyl transferase group 1</fullName>
    </submittedName>
</protein>
<evidence type="ECO:0000313" key="5">
    <source>
        <dbReference type="Proteomes" id="UP000002742"/>
    </source>
</evidence>
<evidence type="ECO:0000313" key="4">
    <source>
        <dbReference type="EMBL" id="ACT48691.1"/>
    </source>
</evidence>
<sequence length="388" mass="44504">MSQMPKVLHISADYPDANRAETTHAVRNFITSNKELDYFVVSLNRVVNPLKCNCIEGDDKGDKRVISMRYWGMPYGVLLALSMLIVAVRIRWQLKQRGIRVDVIHAHKLTFEGLAAWFLARWLSVPLVLSVRGEAESKILRFKPHYKWLIKRMLRDAVQVLYVSAWFKPILNRHFDISPHKQSLLPNFVKEKGATYSDEYKPDHLVTILDLNVFPKKGLDRLLPAFKRALTRYPNAKLDVIGRGSVQVISEVESIIKHLELQDSVVLKGTFDNTELLKLIPRYAGLALPSHNETFGMVYVEALLCGIPILYSQNTGIDGFVDWIPAKVGVDATSVDSVADGLEAILDNQYNYRQWLKENHEVIQFSFDRESYLATYNKFIRKFLVCTH</sequence>
<feature type="domain" description="Glycosyl transferase family 1" evidence="2">
    <location>
        <begin position="213"/>
        <end position="359"/>
    </location>
</feature>
<evidence type="ECO:0000259" key="3">
    <source>
        <dbReference type="Pfam" id="PF13439"/>
    </source>
</evidence>
<proteinExistence type="predicted"/>
<reference evidence="5" key="1">
    <citation type="submission" date="2009-07" db="EMBL/GenBank/DDBJ databases">
        <title>Complete sequence of Methylotenera mobilis JLW8.</title>
        <authorList>
            <consortium name="US DOE Joint Genome Institute"/>
            <person name="Lucas S."/>
            <person name="Copeland A."/>
            <person name="Lapidus A."/>
            <person name="Glavina del Rio T."/>
            <person name="Tice H."/>
            <person name="Bruce D."/>
            <person name="Goodwin L."/>
            <person name="Pitluck S."/>
            <person name="LaButti K.M."/>
            <person name="Clum A."/>
            <person name="Larimer F."/>
            <person name="Land M."/>
            <person name="Hauser L."/>
            <person name="Kyrpides N."/>
            <person name="Mikhailova N."/>
            <person name="Kayluzhnaya M."/>
            <person name="Chistoserdova L."/>
        </authorList>
    </citation>
    <scope>NUCLEOTIDE SEQUENCE [LARGE SCALE GENOMIC DNA]</scope>
    <source>
        <strain evidence="5">JLW8 / ATCC BAA-1282 / DSM 17540</strain>
    </source>
</reference>
<keyword evidence="5" id="KW-1185">Reference proteome</keyword>
<accession>C6WXP2</accession>
<evidence type="ECO:0000259" key="2">
    <source>
        <dbReference type="Pfam" id="PF00534"/>
    </source>
</evidence>
<dbReference type="RefSeq" id="WP_015832726.1">
    <property type="nucleotide sequence ID" value="NC_012968.1"/>
</dbReference>
<keyword evidence="1" id="KW-0812">Transmembrane</keyword>
<reference evidence="4 5" key="2">
    <citation type="journal article" date="2011" name="J. Bacteriol.">
        <title>Genomes of three methylotrophs from a single niche uncover genetic and metabolic divergence of Methylophilaceae.</title>
        <authorList>
            <person name="Lapidus A."/>
            <person name="Clum A."/>
            <person name="Labutti K."/>
            <person name="Kaluzhnaya M.G."/>
            <person name="Lim S."/>
            <person name="Beck D.A."/>
            <person name="Glavina Del Rio T."/>
            <person name="Nolan M."/>
            <person name="Mavromatis K."/>
            <person name="Huntemann M."/>
            <person name="Lucas S."/>
            <person name="Lidstrom M.E."/>
            <person name="Ivanova N."/>
            <person name="Chistoserdova L."/>
        </authorList>
    </citation>
    <scope>NUCLEOTIDE SEQUENCE [LARGE SCALE GENOMIC DNA]</scope>
    <source>
        <strain evidence="5">JLW8 / ATCC BAA-1282 / DSM 17540</strain>
    </source>
</reference>
<dbReference type="PANTHER" id="PTHR12526">
    <property type="entry name" value="GLYCOSYLTRANSFERASE"/>
    <property type="match status" value="1"/>
</dbReference>
<dbReference type="HOGENOM" id="CLU_660350_0_0_4"/>
<keyword evidence="1" id="KW-1133">Transmembrane helix</keyword>
<dbReference type="Pfam" id="PF00534">
    <property type="entry name" value="Glycos_transf_1"/>
    <property type="match status" value="1"/>
</dbReference>
<keyword evidence="1" id="KW-0472">Membrane</keyword>
<dbReference type="Gene3D" id="3.40.50.2000">
    <property type="entry name" value="Glycogen Phosphorylase B"/>
    <property type="match status" value="2"/>
</dbReference>
<keyword evidence="4" id="KW-0808">Transferase</keyword>